<dbReference type="HOGENOM" id="CLU_1272094_0_0_1"/>
<feature type="compositionally biased region" description="Polar residues" evidence="1">
    <location>
        <begin position="137"/>
        <end position="158"/>
    </location>
</feature>
<feature type="region of interest" description="Disordered" evidence="1">
    <location>
        <begin position="191"/>
        <end position="217"/>
    </location>
</feature>
<keyword evidence="3" id="KW-1185">Reference proteome</keyword>
<sequence>MDIIAQRHRRLGPIDNLSYNDLQHLSEGDLFERLYPVHHASQENLPELAALARVNHEDALPTDPDNAAAWLAFCRSIRHLNYDIDVCTRLRDDTGDTRAQQNHSTHHPNHFPDDNRGVNEPRHTTTHEDIAGGARMGQTTGNGSHTNQAEGDTSPSTVTKDKLRREIPAVKREIPTTAETNTGAVGEITSHTVNRNEDDLSDGTTHHIRRAKAGQNT</sequence>
<evidence type="ECO:0000256" key="1">
    <source>
        <dbReference type="SAM" id="MobiDB-lite"/>
    </source>
</evidence>
<reference evidence="3" key="1">
    <citation type="journal article" date="2014" name="Proc. Natl. Acad. Sci. U.S.A.">
        <title>Extensive sampling of basidiomycete genomes demonstrates inadequacy of the white-rot/brown-rot paradigm for wood decay fungi.</title>
        <authorList>
            <person name="Riley R."/>
            <person name="Salamov A.A."/>
            <person name="Brown D.W."/>
            <person name="Nagy L.G."/>
            <person name="Floudas D."/>
            <person name="Held B.W."/>
            <person name="Levasseur A."/>
            <person name="Lombard V."/>
            <person name="Morin E."/>
            <person name="Otillar R."/>
            <person name="Lindquist E.A."/>
            <person name="Sun H."/>
            <person name="LaButti K.M."/>
            <person name="Schmutz J."/>
            <person name="Jabbour D."/>
            <person name="Luo H."/>
            <person name="Baker S.E."/>
            <person name="Pisabarro A.G."/>
            <person name="Walton J.D."/>
            <person name="Blanchette R.A."/>
            <person name="Henrissat B."/>
            <person name="Martin F."/>
            <person name="Cullen D."/>
            <person name="Hibbett D.S."/>
            <person name="Grigoriev I.V."/>
        </authorList>
    </citation>
    <scope>NUCLEOTIDE SEQUENCE [LARGE SCALE GENOMIC DNA]</scope>
    <source>
        <strain evidence="3">FD-172 SS1</strain>
    </source>
</reference>
<proteinExistence type="predicted"/>
<dbReference type="AlphaFoldDB" id="A0A067M0Y0"/>
<gene>
    <name evidence="2" type="ORF">BOTBODRAFT_179096</name>
</gene>
<evidence type="ECO:0000313" key="2">
    <source>
        <dbReference type="EMBL" id="KDQ09393.1"/>
    </source>
</evidence>
<feature type="region of interest" description="Disordered" evidence="1">
    <location>
        <begin position="95"/>
        <end position="162"/>
    </location>
</feature>
<accession>A0A067M0Y0</accession>
<protein>
    <submittedName>
        <fullName evidence="2">Uncharacterized protein</fullName>
    </submittedName>
</protein>
<evidence type="ECO:0000313" key="3">
    <source>
        <dbReference type="Proteomes" id="UP000027195"/>
    </source>
</evidence>
<dbReference type="STRING" id="930990.A0A067M0Y0"/>
<feature type="compositionally biased region" description="Basic residues" evidence="1">
    <location>
        <begin position="206"/>
        <end position="217"/>
    </location>
</feature>
<dbReference type="Proteomes" id="UP000027195">
    <property type="component" value="Unassembled WGS sequence"/>
</dbReference>
<organism evidence="2 3">
    <name type="scientific">Botryobasidium botryosum (strain FD-172 SS1)</name>
    <dbReference type="NCBI Taxonomy" id="930990"/>
    <lineage>
        <taxon>Eukaryota</taxon>
        <taxon>Fungi</taxon>
        <taxon>Dikarya</taxon>
        <taxon>Basidiomycota</taxon>
        <taxon>Agaricomycotina</taxon>
        <taxon>Agaricomycetes</taxon>
        <taxon>Cantharellales</taxon>
        <taxon>Botryobasidiaceae</taxon>
        <taxon>Botryobasidium</taxon>
    </lineage>
</organism>
<dbReference type="EMBL" id="KL198079">
    <property type="protein sequence ID" value="KDQ09393.1"/>
    <property type="molecule type" value="Genomic_DNA"/>
</dbReference>
<name>A0A067M0Y0_BOTB1</name>
<feature type="compositionally biased region" description="Basic and acidic residues" evidence="1">
    <location>
        <begin position="110"/>
        <end position="130"/>
    </location>
</feature>
<dbReference type="InParanoid" id="A0A067M0Y0"/>